<evidence type="ECO:0000313" key="3">
    <source>
        <dbReference type="EMBL" id="NMP32200.1"/>
    </source>
</evidence>
<dbReference type="AlphaFoldDB" id="A0A7Y0LFF2"/>
<dbReference type="RefSeq" id="WP_169075510.1">
    <property type="nucleotide sequence ID" value="NZ_JABBXH010000003.1"/>
</dbReference>
<keyword evidence="1" id="KW-0732">Signal</keyword>
<organism evidence="3 4">
    <name type="scientific">Thalassotalea algicola</name>
    <dbReference type="NCBI Taxonomy" id="2716224"/>
    <lineage>
        <taxon>Bacteria</taxon>
        <taxon>Pseudomonadati</taxon>
        <taxon>Pseudomonadota</taxon>
        <taxon>Gammaproteobacteria</taxon>
        <taxon>Alteromonadales</taxon>
        <taxon>Colwelliaceae</taxon>
        <taxon>Thalassotalea</taxon>
    </lineage>
</organism>
<feature type="domain" description="Ice-binding protein C-terminal" evidence="2">
    <location>
        <begin position="332"/>
        <end position="354"/>
    </location>
</feature>
<evidence type="ECO:0000313" key="4">
    <source>
        <dbReference type="Proteomes" id="UP000568664"/>
    </source>
</evidence>
<keyword evidence="4" id="KW-1185">Reference proteome</keyword>
<feature type="signal peptide" evidence="1">
    <location>
        <begin position="1"/>
        <end position="22"/>
    </location>
</feature>
<dbReference type="Pfam" id="PF07589">
    <property type="entry name" value="PEP-CTERM"/>
    <property type="match status" value="1"/>
</dbReference>
<dbReference type="Proteomes" id="UP000568664">
    <property type="component" value="Unassembled WGS sequence"/>
</dbReference>
<evidence type="ECO:0000256" key="1">
    <source>
        <dbReference type="SAM" id="SignalP"/>
    </source>
</evidence>
<name>A0A7Y0LFF2_9GAMM</name>
<evidence type="ECO:0000259" key="2">
    <source>
        <dbReference type="Pfam" id="PF07589"/>
    </source>
</evidence>
<dbReference type="InterPro" id="IPR013424">
    <property type="entry name" value="Ice-binding_C"/>
</dbReference>
<protein>
    <submittedName>
        <fullName evidence="3">PEP-CTERM sorting domain-containing protein</fullName>
    </submittedName>
</protein>
<accession>A0A7Y0LFF2</accession>
<sequence>MKKIIKVFTLLSTCVAMSCAQAGLVTQHTSAQTFQRTCPGLADPDWQNNWGPIVNWFYGGQEGSDNADLMCHFNGGNQERFFNADGSPKDPNWRYDENWPKDSGGNPIEGGGAFSIDEVGTLEIIGSAGPETERVIGAVDGKYYAQIILDEDNLGLPEIKAMSDSELFERNSVNAFAATEYLWTGASETLEFTADYDFFTSGGTWQYGNAPAIDDYTFILGMGVSNDMEFDVAQVFPTDWGNIIEENYIDTRDGAEPAGSLNNPNEGSFTISFDVNDGDRFFLWGYLQAFGLNGGFTDASHTLTSALAVENKTPEQSAAIFQTSLSAAPPTSVPEPSSLILAFLGLLGLAARKKY</sequence>
<feature type="chain" id="PRO_5031358264" evidence="1">
    <location>
        <begin position="23"/>
        <end position="355"/>
    </location>
</feature>
<gene>
    <name evidence="3" type="ORF">HII17_11520</name>
</gene>
<comment type="caution">
    <text evidence="3">The sequence shown here is derived from an EMBL/GenBank/DDBJ whole genome shotgun (WGS) entry which is preliminary data.</text>
</comment>
<dbReference type="EMBL" id="JABBXH010000003">
    <property type="protein sequence ID" value="NMP32200.1"/>
    <property type="molecule type" value="Genomic_DNA"/>
</dbReference>
<reference evidence="3 4" key="1">
    <citation type="submission" date="2020-04" db="EMBL/GenBank/DDBJ databases">
        <title>Thalassotalea sp. M1531, isolated from the surface of marine red alga.</title>
        <authorList>
            <person name="Pang L."/>
            <person name="Lu D.-C."/>
        </authorList>
    </citation>
    <scope>NUCLEOTIDE SEQUENCE [LARGE SCALE GENOMIC DNA]</scope>
    <source>
        <strain evidence="3 4">M1531</strain>
    </source>
</reference>
<proteinExistence type="predicted"/>
<dbReference type="PROSITE" id="PS51257">
    <property type="entry name" value="PROKAR_LIPOPROTEIN"/>
    <property type="match status" value="1"/>
</dbReference>
<dbReference type="NCBIfam" id="TIGR02595">
    <property type="entry name" value="PEP_CTERM"/>
    <property type="match status" value="1"/>
</dbReference>